<dbReference type="RefSeq" id="WP_187577021.1">
    <property type="nucleotide sequence ID" value="NZ_CP060713.1"/>
</dbReference>
<dbReference type="PANTHER" id="PTHR35797:SF1">
    <property type="entry name" value="PROTEASE"/>
    <property type="match status" value="1"/>
</dbReference>
<dbReference type="EMBL" id="CP060713">
    <property type="protein sequence ID" value="QNN51180.1"/>
    <property type="molecule type" value="Genomic_DNA"/>
</dbReference>
<dbReference type="GO" id="GO:0006508">
    <property type="term" value="P:proteolysis"/>
    <property type="evidence" value="ECO:0007669"/>
    <property type="project" value="UniProtKB-KW"/>
</dbReference>
<proteinExistence type="predicted"/>
<keyword evidence="3" id="KW-0482">Metalloprotease</keyword>
<keyword evidence="1" id="KW-0472">Membrane</keyword>
<dbReference type="PANTHER" id="PTHR35797">
    <property type="entry name" value="PROTEASE-RELATED"/>
    <property type="match status" value="1"/>
</dbReference>
<keyword evidence="1" id="KW-0812">Transmembrane</keyword>
<evidence type="ECO:0000256" key="1">
    <source>
        <dbReference type="SAM" id="Phobius"/>
    </source>
</evidence>
<dbReference type="GO" id="GO:0080120">
    <property type="term" value="P:CAAX-box protein maturation"/>
    <property type="evidence" value="ECO:0007669"/>
    <property type="project" value="UniProtKB-ARBA"/>
</dbReference>
<evidence type="ECO:0000313" key="4">
    <source>
        <dbReference type="Proteomes" id="UP000515947"/>
    </source>
</evidence>
<organism evidence="3 4">
    <name type="scientific">Nocardioides mesophilus</name>
    <dbReference type="NCBI Taxonomy" id="433659"/>
    <lineage>
        <taxon>Bacteria</taxon>
        <taxon>Bacillati</taxon>
        <taxon>Actinomycetota</taxon>
        <taxon>Actinomycetes</taxon>
        <taxon>Propionibacteriales</taxon>
        <taxon>Nocardioidaceae</taxon>
        <taxon>Nocardioides</taxon>
    </lineage>
</organism>
<keyword evidence="4" id="KW-1185">Reference proteome</keyword>
<feature type="transmembrane region" description="Helical" evidence="1">
    <location>
        <begin position="5"/>
        <end position="24"/>
    </location>
</feature>
<dbReference type="InterPro" id="IPR042150">
    <property type="entry name" value="MmRce1-like"/>
</dbReference>
<dbReference type="KEGG" id="nmes:H9L09_10990"/>
<dbReference type="AlphaFoldDB" id="A0A7G9R6F5"/>
<feature type="transmembrane region" description="Helical" evidence="1">
    <location>
        <begin position="182"/>
        <end position="204"/>
    </location>
</feature>
<evidence type="ECO:0000313" key="3">
    <source>
        <dbReference type="EMBL" id="QNN51180.1"/>
    </source>
</evidence>
<protein>
    <submittedName>
        <fullName evidence="3">CPBP family intramembrane metalloprotease</fullName>
    </submittedName>
</protein>
<dbReference type="Pfam" id="PF02517">
    <property type="entry name" value="Rce1-like"/>
    <property type="match status" value="1"/>
</dbReference>
<dbReference type="Proteomes" id="UP000515947">
    <property type="component" value="Chromosome"/>
</dbReference>
<sequence>MKRPLVAYCVLAYALSWAWWLPILLRGDVVRAGDPWPTHVPGLAGPAVAAVVVTAAVDRGAGLRDLGSRLTRWRVGAGWWWVVLGTAALALLGIVVAAVTGEPIPGADEFARYGGVGHIGLVGVVLVVFLANGIGEETGWRGFAADRLLRDHSLTSTSFRVAAIWAGWHLPLFWISASFRSLGPLVVGWAVGLVAASVVLTFMYQHGRRSILLVAAWHTAYNFTSATEATGHVVAVLTTALVIVAAVSILRHERAAATSA</sequence>
<feature type="transmembrane region" description="Helical" evidence="1">
    <location>
        <begin position="36"/>
        <end position="57"/>
    </location>
</feature>
<feature type="transmembrane region" description="Helical" evidence="1">
    <location>
        <begin position="233"/>
        <end position="250"/>
    </location>
</feature>
<feature type="transmembrane region" description="Helical" evidence="1">
    <location>
        <begin position="110"/>
        <end position="131"/>
    </location>
</feature>
<evidence type="ECO:0000259" key="2">
    <source>
        <dbReference type="Pfam" id="PF02517"/>
    </source>
</evidence>
<dbReference type="GO" id="GO:0008237">
    <property type="term" value="F:metallopeptidase activity"/>
    <property type="evidence" value="ECO:0007669"/>
    <property type="project" value="UniProtKB-KW"/>
</dbReference>
<name>A0A7G9R6F5_9ACTN</name>
<keyword evidence="3" id="KW-0645">Protease</keyword>
<feature type="domain" description="CAAX prenyl protease 2/Lysostaphin resistance protein A-like" evidence="2">
    <location>
        <begin position="121"/>
        <end position="223"/>
    </location>
</feature>
<accession>A0A7G9R6F5</accession>
<dbReference type="GO" id="GO:0004175">
    <property type="term" value="F:endopeptidase activity"/>
    <property type="evidence" value="ECO:0007669"/>
    <property type="project" value="UniProtKB-ARBA"/>
</dbReference>
<dbReference type="InterPro" id="IPR003675">
    <property type="entry name" value="Rce1/LyrA-like_dom"/>
</dbReference>
<gene>
    <name evidence="3" type="ORF">H9L09_10990</name>
</gene>
<keyword evidence="1" id="KW-1133">Transmembrane helix</keyword>
<reference evidence="3 4" key="1">
    <citation type="submission" date="2020-08" db="EMBL/GenBank/DDBJ databases">
        <title>Genome sequence of Nocardioides mesophilus KACC 16243T.</title>
        <authorList>
            <person name="Hyun D.-W."/>
            <person name="Bae J.-W."/>
        </authorList>
    </citation>
    <scope>NUCLEOTIDE SEQUENCE [LARGE SCALE GENOMIC DNA]</scope>
    <source>
        <strain evidence="3 4">KACC 16243</strain>
    </source>
</reference>
<feature type="transmembrane region" description="Helical" evidence="1">
    <location>
        <begin position="78"/>
        <end position="98"/>
    </location>
</feature>
<keyword evidence="3" id="KW-0378">Hydrolase</keyword>